<protein>
    <submittedName>
        <fullName evidence="1">Uncharacterized protein</fullName>
    </submittedName>
</protein>
<organism evidence="1">
    <name type="scientific">Xanthomonas citri pv. phaseoli var. fuscans</name>
    <dbReference type="NCBI Taxonomy" id="473423"/>
    <lineage>
        <taxon>Bacteria</taxon>
        <taxon>Pseudomonadati</taxon>
        <taxon>Pseudomonadota</taxon>
        <taxon>Gammaproteobacteria</taxon>
        <taxon>Lysobacterales</taxon>
        <taxon>Lysobacteraceae</taxon>
        <taxon>Xanthomonas</taxon>
    </lineage>
</organism>
<accession>A0A808FHG8</accession>
<name>A0A808FHG8_XANCI</name>
<dbReference type="EMBL" id="CP021018">
    <property type="protein sequence ID" value="ATS89183.1"/>
    <property type="molecule type" value="Genomic_DNA"/>
</dbReference>
<dbReference type="AlphaFoldDB" id="A0A808FHG8"/>
<gene>
    <name evidence="1" type="ORF">XcfCFBP6167P_13555</name>
</gene>
<reference evidence="1" key="1">
    <citation type="journal article" date="2017" name="BMC Genomics">
        <title>Xanthomonas adaptation to common bean is associated with horizontal transfers of genes encoding TAL effectors.</title>
        <authorList>
            <person name="Ruh M."/>
            <person name="Briand M."/>
            <person name="Bonneau S."/>
            <person name="Jacques M.A."/>
            <person name="Chen N.W.G."/>
        </authorList>
    </citation>
    <scope>NUCLEOTIDE SEQUENCE [LARGE SCALE GENOMIC DNA]</scope>
    <source>
        <strain evidence="1">CFBP6167</strain>
    </source>
</reference>
<evidence type="ECO:0000313" key="1">
    <source>
        <dbReference type="EMBL" id="ATS89183.1"/>
    </source>
</evidence>
<sequence>MLGIGRIAECAASHWSTVWNLVSPRPLAQQACRVLQPMARRYHAARRPPTIGITALMPDWLD</sequence>
<proteinExistence type="predicted"/>